<feature type="compositionally biased region" description="Low complexity" evidence="1">
    <location>
        <begin position="27"/>
        <end position="49"/>
    </location>
</feature>
<evidence type="ECO:0000313" key="3">
    <source>
        <dbReference type="Proteomes" id="UP001597391"/>
    </source>
</evidence>
<dbReference type="RefSeq" id="WP_377464791.1">
    <property type="nucleotide sequence ID" value="NZ_JBHUOP010000001.1"/>
</dbReference>
<protein>
    <recommendedName>
        <fullName evidence="4">Scaffolding protein</fullName>
    </recommendedName>
</protein>
<evidence type="ECO:0000256" key="1">
    <source>
        <dbReference type="SAM" id="MobiDB-lite"/>
    </source>
</evidence>
<feature type="region of interest" description="Disordered" evidence="1">
    <location>
        <begin position="201"/>
        <end position="223"/>
    </location>
</feature>
<gene>
    <name evidence="2" type="ORF">ACFSYH_01965</name>
</gene>
<name>A0ABW5XBT9_9MICO</name>
<reference evidence="3" key="1">
    <citation type="journal article" date="2019" name="Int. J. Syst. Evol. Microbiol.">
        <title>The Global Catalogue of Microorganisms (GCM) 10K type strain sequencing project: providing services to taxonomists for standard genome sequencing and annotation.</title>
        <authorList>
            <consortium name="The Broad Institute Genomics Platform"/>
            <consortium name="The Broad Institute Genome Sequencing Center for Infectious Disease"/>
            <person name="Wu L."/>
            <person name="Ma J."/>
        </authorList>
    </citation>
    <scope>NUCLEOTIDE SEQUENCE [LARGE SCALE GENOMIC DNA]</scope>
    <source>
        <strain evidence="3">KCTC 33576</strain>
    </source>
</reference>
<keyword evidence="3" id="KW-1185">Reference proteome</keyword>
<feature type="region of interest" description="Disordered" evidence="1">
    <location>
        <begin position="1"/>
        <end position="76"/>
    </location>
</feature>
<feature type="compositionally biased region" description="Gly residues" evidence="1">
    <location>
        <begin position="210"/>
        <end position="221"/>
    </location>
</feature>
<evidence type="ECO:0000313" key="2">
    <source>
        <dbReference type="EMBL" id="MFD2839337.1"/>
    </source>
</evidence>
<feature type="compositionally biased region" description="Basic and acidic residues" evidence="1">
    <location>
        <begin position="67"/>
        <end position="76"/>
    </location>
</feature>
<organism evidence="2 3">
    <name type="scientific">Populibacterium corticicola</name>
    <dbReference type="NCBI Taxonomy" id="1812826"/>
    <lineage>
        <taxon>Bacteria</taxon>
        <taxon>Bacillati</taxon>
        <taxon>Actinomycetota</taxon>
        <taxon>Actinomycetes</taxon>
        <taxon>Micrococcales</taxon>
        <taxon>Jonesiaceae</taxon>
        <taxon>Populibacterium</taxon>
    </lineage>
</organism>
<sequence length="254" mass="26752">MHLAQPHTTTITPGYEHPRWSRIRFNGAAPAADGTTTPPAGGTGTEVQQPTPPAPSPATVAAQQAKQESKDLWDDPAKAKAEIERLRAENAKDRTTAKQNAATEAKNGLIQELGKALGLVKDGDTTPTPEELTAQLAEKTSEATATQRELAVYRTAGQVPGADVNALLDSRTFLDSIKDIKPDDTAALKAAVEKAITDNPRLKTAQAAGKSGGDLTGGTGEGTVTAEQFKAMTPTEKNTLFTSNPTLYRQLAGR</sequence>
<comment type="caution">
    <text evidence="2">The sequence shown here is derived from an EMBL/GenBank/DDBJ whole genome shotgun (WGS) entry which is preliminary data.</text>
</comment>
<proteinExistence type="predicted"/>
<evidence type="ECO:0008006" key="4">
    <source>
        <dbReference type="Google" id="ProtNLM"/>
    </source>
</evidence>
<accession>A0ABW5XBT9</accession>
<dbReference type="Proteomes" id="UP001597391">
    <property type="component" value="Unassembled WGS sequence"/>
</dbReference>
<dbReference type="EMBL" id="JBHUOP010000001">
    <property type="protein sequence ID" value="MFD2839337.1"/>
    <property type="molecule type" value="Genomic_DNA"/>
</dbReference>
<feature type="compositionally biased region" description="Polar residues" evidence="1">
    <location>
        <begin position="1"/>
        <end position="12"/>
    </location>
</feature>